<accession>A0A4U6UWB4</accession>
<dbReference type="AlphaFoldDB" id="A0A4U6UWB4"/>
<reference evidence="1" key="1">
    <citation type="submission" date="2019-03" db="EMBL/GenBank/DDBJ databases">
        <title>WGS assembly of Setaria viridis.</title>
        <authorList>
            <person name="Huang P."/>
            <person name="Jenkins J."/>
            <person name="Grimwood J."/>
            <person name="Barry K."/>
            <person name="Healey A."/>
            <person name="Mamidi S."/>
            <person name="Sreedasyam A."/>
            <person name="Shu S."/>
            <person name="Feldman M."/>
            <person name="Wu J."/>
            <person name="Yu Y."/>
            <person name="Chen C."/>
            <person name="Johnson J."/>
            <person name="Rokhsar D."/>
            <person name="Baxter I."/>
            <person name="Schmutz J."/>
            <person name="Brutnell T."/>
            <person name="Kellogg E."/>
        </authorList>
    </citation>
    <scope>NUCLEOTIDE SEQUENCE [LARGE SCALE GENOMIC DNA]</scope>
</reference>
<evidence type="ECO:0000313" key="2">
    <source>
        <dbReference type="Proteomes" id="UP000298652"/>
    </source>
</evidence>
<sequence>MFQIKMDNNKLGDYSLKTKALAVERSSLSRELLLKLKHISLISFLSGGLTAISFEALCLFEGRLEAGETQMV</sequence>
<organism evidence="1 2">
    <name type="scientific">Setaria viridis</name>
    <name type="common">Green bristlegrass</name>
    <name type="synonym">Setaria italica subsp. viridis</name>
    <dbReference type="NCBI Taxonomy" id="4556"/>
    <lineage>
        <taxon>Eukaryota</taxon>
        <taxon>Viridiplantae</taxon>
        <taxon>Streptophyta</taxon>
        <taxon>Embryophyta</taxon>
        <taxon>Tracheophyta</taxon>
        <taxon>Spermatophyta</taxon>
        <taxon>Magnoliopsida</taxon>
        <taxon>Liliopsida</taxon>
        <taxon>Poales</taxon>
        <taxon>Poaceae</taxon>
        <taxon>PACMAD clade</taxon>
        <taxon>Panicoideae</taxon>
        <taxon>Panicodae</taxon>
        <taxon>Paniceae</taxon>
        <taxon>Cenchrinae</taxon>
        <taxon>Setaria</taxon>
    </lineage>
</organism>
<name>A0A4U6UWB4_SETVI</name>
<dbReference type="EMBL" id="CM016555">
    <property type="protein sequence ID" value="TKW19564.1"/>
    <property type="molecule type" value="Genomic_DNA"/>
</dbReference>
<dbReference type="Proteomes" id="UP000298652">
    <property type="component" value="Chromosome 4"/>
</dbReference>
<proteinExistence type="predicted"/>
<gene>
    <name evidence="1" type="ORF">SEVIR_4G028400v2</name>
</gene>
<protein>
    <submittedName>
        <fullName evidence="1">Uncharacterized protein</fullName>
    </submittedName>
</protein>
<evidence type="ECO:0000313" key="1">
    <source>
        <dbReference type="EMBL" id="TKW19564.1"/>
    </source>
</evidence>
<dbReference type="Gramene" id="TKW19564">
    <property type="protein sequence ID" value="TKW19564"/>
    <property type="gene ID" value="SEVIR_4G028400v2"/>
</dbReference>
<keyword evidence="2" id="KW-1185">Reference proteome</keyword>